<dbReference type="InterPro" id="IPR039609">
    <property type="entry name" value="VQ_15/22"/>
</dbReference>
<dbReference type="InParanoid" id="A0A6I9UEY1"/>
<accession>A0A6I9UEY1</accession>
<dbReference type="KEGG" id="sind:105175955"/>
<evidence type="ECO:0000256" key="1">
    <source>
        <dbReference type="SAM" id="MobiDB-lite"/>
    </source>
</evidence>
<dbReference type="PANTHER" id="PTHR33179">
    <property type="entry name" value="VQ MOTIF-CONTAINING PROTEIN"/>
    <property type="match status" value="1"/>
</dbReference>
<dbReference type="AlphaFoldDB" id="A0A6I9UEY1"/>
<dbReference type="Pfam" id="PF05678">
    <property type="entry name" value="VQ"/>
    <property type="match status" value="1"/>
</dbReference>
<dbReference type="RefSeq" id="XP_011096902.2">
    <property type="nucleotide sequence ID" value="XM_011098600.2"/>
</dbReference>
<dbReference type="InterPro" id="IPR008889">
    <property type="entry name" value="VQ"/>
</dbReference>
<evidence type="ECO:0000313" key="3">
    <source>
        <dbReference type="Proteomes" id="UP000504604"/>
    </source>
</evidence>
<dbReference type="PANTHER" id="PTHR33179:SF29">
    <property type="entry name" value="OS06G0666400 PROTEIN"/>
    <property type="match status" value="1"/>
</dbReference>
<feature type="domain" description="VQ" evidence="2">
    <location>
        <begin position="77"/>
        <end position="103"/>
    </location>
</feature>
<evidence type="ECO:0000259" key="2">
    <source>
        <dbReference type="Pfam" id="PF05678"/>
    </source>
</evidence>
<keyword evidence="3" id="KW-1185">Reference proteome</keyword>
<dbReference type="Proteomes" id="UP000504604">
    <property type="component" value="Linkage group LG12"/>
</dbReference>
<dbReference type="GeneID" id="105175955"/>
<dbReference type="OrthoDB" id="914198at2759"/>
<reference evidence="4" key="2">
    <citation type="submission" date="2025-08" db="UniProtKB">
        <authorList>
            <consortium name="RefSeq"/>
        </authorList>
    </citation>
    <scope>IDENTIFICATION</scope>
</reference>
<protein>
    <submittedName>
        <fullName evidence="4">VQ motif-containing protein 22</fullName>
    </submittedName>
</protein>
<feature type="region of interest" description="Disordered" evidence="1">
    <location>
        <begin position="59"/>
        <end position="78"/>
    </location>
</feature>
<feature type="compositionally biased region" description="Basic residues" evidence="1">
    <location>
        <begin position="66"/>
        <end position="75"/>
    </location>
</feature>
<evidence type="ECO:0000313" key="4">
    <source>
        <dbReference type="RefSeq" id="XP_011096902.2"/>
    </source>
</evidence>
<sequence length="225" mass="24968">MQSFDDYCWVQNYHETINTCIPQLPFDSPNMPTAAAGDAISSPRISSFSTNACTASFPPKSTLGKSIRRRSRASKKAPTTLLKANANNFRALVQQFTGCHSAPPAFSSHCKGPINLNFAQYSASNPEKYSYDQAQRQEFRQQEDQSFFSFGAHSIAAAAAVSTTTTTTADDHEFFVSSTVNYYNPRRDPLTLDDFDIDKISLQELSGVAAGEYCSGSRNDEFWRY</sequence>
<proteinExistence type="predicted"/>
<reference evidence="4" key="1">
    <citation type="journal article" date="2012" name="BMC Genomics">
        <title>Development and validation of genic-SSR markers in sesame by RNA-seq.</title>
        <authorList>
            <person name="Zhang H."/>
            <person name="Wei L."/>
            <person name="Miao H."/>
            <person name="Zhang T."/>
            <person name="Wang C."/>
        </authorList>
    </citation>
    <scope>NUCLEOTIDE SEQUENCE</scope>
</reference>
<gene>
    <name evidence="4" type="primary">LOC105175955</name>
</gene>
<organism evidence="3 4">
    <name type="scientific">Sesamum indicum</name>
    <name type="common">Oriental sesame</name>
    <name type="synonym">Sesamum orientale</name>
    <dbReference type="NCBI Taxonomy" id="4182"/>
    <lineage>
        <taxon>Eukaryota</taxon>
        <taxon>Viridiplantae</taxon>
        <taxon>Streptophyta</taxon>
        <taxon>Embryophyta</taxon>
        <taxon>Tracheophyta</taxon>
        <taxon>Spermatophyta</taxon>
        <taxon>Magnoliopsida</taxon>
        <taxon>eudicotyledons</taxon>
        <taxon>Gunneridae</taxon>
        <taxon>Pentapetalae</taxon>
        <taxon>asterids</taxon>
        <taxon>lamiids</taxon>
        <taxon>Lamiales</taxon>
        <taxon>Pedaliaceae</taxon>
        <taxon>Sesamum</taxon>
    </lineage>
</organism>
<name>A0A6I9UEY1_SESIN</name>